<evidence type="ECO:0000313" key="2">
    <source>
        <dbReference type="Proteomes" id="UP000654918"/>
    </source>
</evidence>
<proteinExistence type="predicted"/>
<gene>
    <name evidence="1" type="ORF">CPLU01_11598</name>
</gene>
<organism evidence="1 2">
    <name type="scientific">Colletotrichum plurivorum</name>
    <dbReference type="NCBI Taxonomy" id="2175906"/>
    <lineage>
        <taxon>Eukaryota</taxon>
        <taxon>Fungi</taxon>
        <taxon>Dikarya</taxon>
        <taxon>Ascomycota</taxon>
        <taxon>Pezizomycotina</taxon>
        <taxon>Sordariomycetes</taxon>
        <taxon>Hypocreomycetidae</taxon>
        <taxon>Glomerellales</taxon>
        <taxon>Glomerellaceae</taxon>
        <taxon>Colletotrichum</taxon>
        <taxon>Colletotrichum orchidearum species complex</taxon>
    </lineage>
</organism>
<reference evidence="1" key="1">
    <citation type="journal article" date="2020" name="Phytopathology">
        <title>Genome Sequence Resources of Colletotrichum truncatum, C. plurivorum, C. musicola, and C. sojae: Four Species Pathogenic to Soybean (Glycine max).</title>
        <authorList>
            <person name="Rogerio F."/>
            <person name="Boufleur T.R."/>
            <person name="Ciampi-Guillardi M."/>
            <person name="Sukno S.A."/>
            <person name="Thon M.R."/>
            <person name="Massola Junior N.S."/>
            <person name="Baroncelli R."/>
        </authorList>
    </citation>
    <scope>NUCLEOTIDE SEQUENCE</scope>
    <source>
        <strain evidence="1">LFN00145</strain>
    </source>
</reference>
<dbReference type="Proteomes" id="UP000654918">
    <property type="component" value="Unassembled WGS sequence"/>
</dbReference>
<protein>
    <submittedName>
        <fullName evidence="1">Uncharacterized protein</fullName>
    </submittedName>
</protein>
<name>A0A8H6N7J0_9PEZI</name>
<dbReference type="AlphaFoldDB" id="A0A8H6N7J0"/>
<dbReference type="EMBL" id="WIGO01000220">
    <property type="protein sequence ID" value="KAF6823099.1"/>
    <property type="molecule type" value="Genomic_DNA"/>
</dbReference>
<keyword evidence="2" id="KW-1185">Reference proteome</keyword>
<accession>A0A8H6N7J0</accession>
<comment type="caution">
    <text evidence="1">The sequence shown here is derived from an EMBL/GenBank/DDBJ whole genome shotgun (WGS) entry which is preliminary data.</text>
</comment>
<sequence length="144" mass="16052">MRMQELFSLTASVATSAFPGLTTDLSARGARRKVQPGWATKCAEKHPIVDLPNPVNDSPMGKLYRTSQQQSLHTVTSTHARAGGRWQRTCERRRGEHTIFILVKDNVVLTPPPPPPLLRFLRGLSRGTPGFHKSDFTKRTPLLV</sequence>
<evidence type="ECO:0000313" key="1">
    <source>
        <dbReference type="EMBL" id="KAF6823099.1"/>
    </source>
</evidence>